<dbReference type="GO" id="GO:0003677">
    <property type="term" value="F:DNA binding"/>
    <property type="evidence" value="ECO:0007669"/>
    <property type="project" value="UniProtKB-KW"/>
</dbReference>
<dbReference type="Proteomes" id="UP001300261">
    <property type="component" value="Unassembled WGS sequence"/>
</dbReference>
<gene>
    <name evidence="5" type="ORF">ON753_03585</name>
</gene>
<dbReference type="Gene3D" id="3.40.50.2300">
    <property type="match status" value="2"/>
</dbReference>
<feature type="domain" description="HTH lacI-type" evidence="4">
    <location>
        <begin position="21"/>
        <end position="64"/>
    </location>
</feature>
<dbReference type="InterPro" id="IPR010982">
    <property type="entry name" value="Lambda_DNA-bd_dom_sf"/>
</dbReference>
<evidence type="ECO:0000313" key="6">
    <source>
        <dbReference type="Proteomes" id="UP001300261"/>
    </source>
</evidence>
<dbReference type="SUPFAM" id="SSF47413">
    <property type="entry name" value="lambda repressor-like DNA-binding domains"/>
    <property type="match status" value="1"/>
</dbReference>
<evidence type="ECO:0000256" key="1">
    <source>
        <dbReference type="ARBA" id="ARBA00023015"/>
    </source>
</evidence>
<dbReference type="Pfam" id="PF13377">
    <property type="entry name" value="Peripla_BP_3"/>
    <property type="match status" value="1"/>
</dbReference>
<dbReference type="EMBL" id="JAPEVI010000002">
    <property type="protein sequence ID" value="MCX2721491.1"/>
    <property type="molecule type" value="Genomic_DNA"/>
</dbReference>
<dbReference type="Pfam" id="PF00356">
    <property type="entry name" value="LacI"/>
    <property type="match status" value="1"/>
</dbReference>
<proteinExistence type="predicted"/>
<organism evidence="5 6">
    <name type="scientific">Roseibium salinum</name>
    <dbReference type="NCBI Taxonomy" id="1604349"/>
    <lineage>
        <taxon>Bacteria</taxon>
        <taxon>Pseudomonadati</taxon>
        <taxon>Pseudomonadota</taxon>
        <taxon>Alphaproteobacteria</taxon>
        <taxon>Hyphomicrobiales</taxon>
        <taxon>Stappiaceae</taxon>
        <taxon>Roseibium</taxon>
    </lineage>
</organism>
<accession>A0ABT3QX33</accession>
<dbReference type="PROSITE" id="PS50932">
    <property type="entry name" value="HTH_LACI_2"/>
    <property type="match status" value="1"/>
</dbReference>
<dbReference type="PROSITE" id="PS00356">
    <property type="entry name" value="HTH_LACI_1"/>
    <property type="match status" value="1"/>
</dbReference>
<reference evidence="5 6" key="1">
    <citation type="journal article" date="2016" name="Int. J. Syst. Evol. Microbiol.">
        <title>Labrenzia salina sp. nov., isolated from the rhizosphere of the halophyte Arthrocnemum macrostachyum.</title>
        <authorList>
            <person name="Camacho M."/>
            <person name="Redondo-Gomez S."/>
            <person name="Rodriguez-Llorente I."/>
            <person name="Rohde M."/>
            <person name="Sproer C."/>
            <person name="Schumann P."/>
            <person name="Klenk H.P."/>
            <person name="Montero-Calasanz M.D.C."/>
        </authorList>
    </citation>
    <scope>NUCLEOTIDE SEQUENCE [LARGE SCALE GENOMIC DNA]</scope>
    <source>
        <strain evidence="5 6">DSM 29163</strain>
    </source>
</reference>
<keyword evidence="1" id="KW-0805">Transcription regulation</keyword>
<protein>
    <submittedName>
        <fullName evidence="5">LacI family DNA-binding transcriptional regulator</fullName>
    </submittedName>
</protein>
<dbReference type="InterPro" id="IPR046335">
    <property type="entry name" value="LacI/GalR-like_sensor"/>
</dbReference>
<dbReference type="PANTHER" id="PTHR30146:SF109">
    <property type="entry name" value="HTH-TYPE TRANSCRIPTIONAL REGULATOR GALS"/>
    <property type="match status" value="1"/>
</dbReference>
<keyword evidence="2 5" id="KW-0238">DNA-binding</keyword>
<dbReference type="RefSeq" id="WP_265961188.1">
    <property type="nucleotide sequence ID" value="NZ_JAPEVI010000002.1"/>
</dbReference>
<dbReference type="CDD" id="cd06267">
    <property type="entry name" value="PBP1_LacI_sugar_binding-like"/>
    <property type="match status" value="1"/>
</dbReference>
<dbReference type="Gene3D" id="1.10.260.40">
    <property type="entry name" value="lambda repressor-like DNA-binding domains"/>
    <property type="match status" value="1"/>
</dbReference>
<evidence type="ECO:0000256" key="3">
    <source>
        <dbReference type="ARBA" id="ARBA00023163"/>
    </source>
</evidence>
<keyword evidence="6" id="KW-1185">Reference proteome</keyword>
<dbReference type="CDD" id="cd01392">
    <property type="entry name" value="HTH_LacI"/>
    <property type="match status" value="1"/>
</dbReference>
<evidence type="ECO:0000256" key="2">
    <source>
        <dbReference type="ARBA" id="ARBA00023125"/>
    </source>
</evidence>
<sequence length="348" mass="36979">MAGLDGPSGKKVNAATPAGRVTLRDVAEAVGVSISTASRALAGAPGISGDVRSRIQSAAERLNYLGAVPGIAQITLLSDLHLAESTTGEFMLAVQRGMEKRARELGLALSMKLVAPSARTRLEPDDETSGYLLFSMQDEDLIQGLHERGIPAVIVNGREPLMRLDAVAPANRTGGYLGAHHLVELGHRRILTLSHSRRPTIRDRIAGSRKAMRETGIGEADDLTIDLEAMRSNLAFKAVKERLETKGHDDFTAILCCNDDCAFGAIAALTEAGLSVPGDVSVVGFDDIPTAALNSVPLTTIRVEAEDIGARSINRLVERIRGQDKLATYTETAVSLVVRSSTGPVRTT</sequence>
<dbReference type="SMART" id="SM00354">
    <property type="entry name" value="HTH_LACI"/>
    <property type="match status" value="1"/>
</dbReference>
<dbReference type="InterPro" id="IPR000843">
    <property type="entry name" value="HTH_LacI"/>
</dbReference>
<dbReference type="SUPFAM" id="SSF53822">
    <property type="entry name" value="Periplasmic binding protein-like I"/>
    <property type="match status" value="1"/>
</dbReference>
<name>A0ABT3QX33_9HYPH</name>
<comment type="caution">
    <text evidence="5">The sequence shown here is derived from an EMBL/GenBank/DDBJ whole genome shotgun (WGS) entry which is preliminary data.</text>
</comment>
<dbReference type="InterPro" id="IPR028082">
    <property type="entry name" value="Peripla_BP_I"/>
</dbReference>
<evidence type="ECO:0000259" key="4">
    <source>
        <dbReference type="PROSITE" id="PS50932"/>
    </source>
</evidence>
<keyword evidence="3" id="KW-0804">Transcription</keyword>
<evidence type="ECO:0000313" key="5">
    <source>
        <dbReference type="EMBL" id="MCX2721491.1"/>
    </source>
</evidence>
<dbReference type="PANTHER" id="PTHR30146">
    <property type="entry name" value="LACI-RELATED TRANSCRIPTIONAL REPRESSOR"/>
    <property type="match status" value="1"/>
</dbReference>